<evidence type="ECO:0000256" key="1">
    <source>
        <dbReference type="SAM" id="Phobius"/>
    </source>
</evidence>
<dbReference type="RefSeq" id="WP_209812180.1">
    <property type="nucleotide sequence ID" value="NZ_JAGGKT010000017.1"/>
</dbReference>
<organism evidence="2 3">
    <name type="scientific">Ammoniphilus resinae</name>
    <dbReference type="NCBI Taxonomy" id="861532"/>
    <lineage>
        <taxon>Bacteria</taxon>
        <taxon>Bacillati</taxon>
        <taxon>Bacillota</taxon>
        <taxon>Bacilli</taxon>
        <taxon>Bacillales</taxon>
        <taxon>Paenibacillaceae</taxon>
        <taxon>Aneurinibacillus group</taxon>
        <taxon>Ammoniphilus</taxon>
    </lineage>
</organism>
<comment type="caution">
    <text evidence="2">The sequence shown here is derived from an EMBL/GenBank/DDBJ whole genome shotgun (WGS) entry which is preliminary data.</text>
</comment>
<keyword evidence="1" id="KW-0812">Transmembrane</keyword>
<keyword evidence="1" id="KW-1133">Transmembrane helix</keyword>
<keyword evidence="3" id="KW-1185">Reference proteome</keyword>
<keyword evidence="1" id="KW-0472">Membrane</keyword>
<feature type="transmembrane region" description="Helical" evidence="1">
    <location>
        <begin position="30"/>
        <end position="49"/>
    </location>
</feature>
<evidence type="ECO:0000313" key="3">
    <source>
        <dbReference type="Proteomes" id="UP001519343"/>
    </source>
</evidence>
<gene>
    <name evidence="2" type="ORF">J2Z37_004198</name>
</gene>
<dbReference type="NCBIfam" id="TIGR02830">
    <property type="entry name" value="spore_III_AG"/>
    <property type="match status" value="1"/>
</dbReference>
<reference evidence="2 3" key="1">
    <citation type="submission" date="2021-03" db="EMBL/GenBank/DDBJ databases">
        <title>Genomic Encyclopedia of Type Strains, Phase IV (KMG-IV): sequencing the most valuable type-strain genomes for metagenomic binning, comparative biology and taxonomic classification.</title>
        <authorList>
            <person name="Goeker M."/>
        </authorList>
    </citation>
    <scope>NUCLEOTIDE SEQUENCE [LARGE SCALE GENOMIC DNA]</scope>
    <source>
        <strain evidence="2 3">DSM 24738</strain>
    </source>
</reference>
<dbReference type="InterPro" id="IPR014195">
    <property type="entry name" value="Spore_III_AG"/>
</dbReference>
<accession>A0ABS4GV90</accession>
<evidence type="ECO:0000313" key="2">
    <source>
        <dbReference type="EMBL" id="MBP1934179.1"/>
    </source>
</evidence>
<protein>
    <submittedName>
        <fullName evidence="2">Stage III sporulation protein AG</fullName>
    </submittedName>
</protein>
<dbReference type="EMBL" id="JAGGKT010000017">
    <property type="protein sequence ID" value="MBP1934179.1"/>
    <property type="molecule type" value="Genomic_DNA"/>
</dbReference>
<sequence length="211" mass="23450">MGREGWFSKLKKKWGNGEEGEKRVGTFQKLIILAGVGVAVMLFSSFTSIQRQGSTEIRGPNETEQAALAGKAKQEDQTMADFENMYEAELKDILEKIVGVGEVSVMVTVESSEEVIVERDVNSRNQTTKEVDREKATREIQEVSKDERVVLVQGQQGEHPIVVKKVAPRVRGVLVVAKGAENMRVKSWIAEAVQKALHVEPHKISILPKRG</sequence>
<proteinExistence type="predicted"/>
<name>A0ABS4GV90_9BACL</name>
<dbReference type="Proteomes" id="UP001519343">
    <property type="component" value="Unassembled WGS sequence"/>
</dbReference>